<dbReference type="InterPro" id="IPR009132">
    <property type="entry name" value="TAAR_fam"/>
</dbReference>
<keyword evidence="4 13" id="KW-1133">Transmembrane helix</keyword>
<evidence type="ECO:0000256" key="8">
    <source>
        <dbReference type="ARBA" id="ARBA00023170"/>
    </source>
</evidence>
<evidence type="ECO:0000256" key="7">
    <source>
        <dbReference type="ARBA" id="ARBA00023157"/>
    </source>
</evidence>
<dbReference type="GO" id="GO:0005886">
    <property type="term" value="C:plasma membrane"/>
    <property type="evidence" value="ECO:0007669"/>
    <property type="project" value="UniProtKB-SubCell"/>
</dbReference>
<reference evidence="15" key="3">
    <citation type="submission" date="2025-09" db="UniProtKB">
        <authorList>
            <consortium name="Ensembl"/>
        </authorList>
    </citation>
    <scope>IDENTIFICATION</scope>
</reference>
<evidence type="ECO:0000256" key="5">
    <source>
        <dbReference type="ARBA" id="ARBA00023040"/>
    </source>
</evidence>
<dbReference type="PROSITE" id="PS50262">
    <property type="entry name" value="G_PROTEIN_RECEP_F1_2"/>
    <property type="match status" value="1"/>
</dbReference>
<evidence type="ECO:0000256" key="13">
    <source>
        <dbReference type="SAM" id="Phobius"/>
    </source>
</evidence>
<evidence type="ECO:0000256" key="1">
    <source>
        <dbReference type="ARBA" id="ARBA00004651"/>
    </source>
</evidence>
<keyword evidence="10 12" id="KW-0807">Transducer</keyword>
<name>A0AAR2JWI7_PYGNA</name>
<feature type="transmembrane region" description="Helical" evidence="13">
    <location>
        <begin position="313"/>
        <end position="333"/>
    </location>
</feature>
<evidence type="ECO:0000256" key="11">
    <source>
        <dbReference type="ARBA" id="ARBA00039439"/>
    </source>
</evidence>
<evidence type="ECO:0000256" key="12">
    <source>
        <dbReference type="RuleBase" id="RU000688"/>
    </source>
</evidence>
<comment type="subcellular location">
    <subcellularLocation>
        <location evidence="1">Cell membrane</location>
        <topology evidence="1">Multi-pass membrane protein</topology>
    </subcellularLocation>
</comment>
<dbReference type="SMART" id="SM01381">
    <property type="entry name" value="7TM_GPCR_Srsx"/>
    <property type="match status" value="1"/>
</dbReference>
<evidence type="ECO:0000256" key="9">
    <source>
        <dbReference type="ARBA" id="ARBA00023180"/>
    </source>
</evidence>
<dbReference type="SUPFAM" id="SSF81321">
    <property type="entry name" value="Family A G protein-coupled receptor-like"/>
    <property type="match status" value="1"/>
</dbReference>
<dbReference type="Ensembl" id="ENSPNAT00000084832.1">
    <property type="protein sequence ID" value="ENSPNAP00000056433.1"/>
    <property type="gene ID" value="ENSPNAG00000031845.1"/>
</dbReference>
<dbReference type="Gene3D" id="1.20.1070.10">
    <property type="entry name" value="Rhodopsin 7-helix transmembrane proteins"/>
    <property type="match status" value="1"/>
</dbReference>
<dbReference type="PANTHER" id="PTHR24249:SF415">
    <property type="entry name" value="TRACE AMINE-ASSOCIATED RECEPTOR 1"/>
    <property type="match status" value="1"/>
</dbReference>
<dbReference type="PRINTS" id="PR01830">
    <property type="entry name" value="TRACEAMINER"/>
</dbReference>
<keyword evidence="16" id="KW-1185">Reference proteome</keyword>
<protein>
    <recommendedName>
        <fullName evidence="11">Trace amine-associated receptor 1</fullName>
    </recommendedName>
</protein>
<feature type="domain" description="G-protein coupled receptors family 1 profile" evidence="14">
    <location>
        <begin position="63"/>
        <end position="300"/>
    </location>
</feature>
<dbReference type="InterPro" id="IPR050569">
    <property type="entry name" value="TAAR"/>
</dbReference>
<keyword evidence="3 12" id="KW-0812">Transmembrane</keyword>
<dbReference type="PRINTS" id="PR00237">
    <property type="entry name" value="GPCRRHODOPSN"/>
</dbReference>
<dbReference type="InterPro" id="IPR000276">
    <property type="entry name" value="GPCR_Rhodpsn"/>
</dbReference>
<dbReference type="PROSITE" id="PS00237">
    <property type="entry name" value="G_PROTEIN_RECEP_F1_1"/>
    <property type="match status" value="1"/>
</dbReference>
<keyword evidence="2" id="KW-1003">Cell membrane</keyword>
<feature type="transmembrane region" description="Helical" evidence="13">
    <location>
        <begin position="339"/>
        <end position="361"/>
    </location>
</feature>
<reference evidence="15" key="2">
    <citation type="submission" date="2025-08" db="UniProtKB">
        <authorList>
            <consortium name="Ensembl"/>
        </authorList>
    </citation>
    <scope>IDENTIFICATION</scope>
</reference>
<feature type="transmembrane region" description="Helical" evidence="13">
    <location>
        <begin position="47"/>
        <end position="71"/>
    </location>
</feature>
<feature type="transmembrane region" description="Helical" evidence="13">
    <location>
        <begin position="162"/>
        <end position="181"/>
    </location>
</feature>
<gene>
    <name evidence="15" type="primary">RHO</name>
</gene>
<evidence type="ECO:0000259" key="14">
    <source>
        <dbReference type="PROSITE" id="PS50262"/>
    </source>
</evidence>
<keyword evidence="7" id="KW-1015">Disulfide bond</keyword>
<keyword evidence="6 13" id="KW-0472">Membrane</keyword>
<feature type="transmembrane region" description="Helical" evidence="13">
    <location>
        <begin position="83"/>
        <end position="105"/>
    </location>
</feature>
<dbReference type="Pfam" id="PF00001">
    <property type="entry name" value="7tm_1"/>
    <property type="match status" value="1"/>
</dbReference>
<evidence type="ECO:0000256" key="6">
    <source>
        <dbReference type="ARBA" id="ARBA00023136"/>
    </source>
</evidence>
<feature type="transmembrane region" description="Helical" evidence="13">
    <location>
        <begin position="249"/>
        <end position="275"/>
    </location>
</feature>
<evidence type="ECO:0000256" key="10">
    <source>
        <dbReference type="ARBA" id="ARBA00023224"/>
    </source>
</evidence>
<dbReference type="PANTHER" id="PTHR24249">
    <property type="entry name" value="HISTAMINE RECEPTOR-RELATED G-PROTEIN COUPLED RECEPTOR"/>
    <property type="match status" value="1"/>
</dbReference>
<organism evidence="15 16">
    <name type="scientific">Pygocentrus nattereri</name>
    <name type="common">Red-bellied piranha</name>
    <dbReference type="NCBI Taxonomy" id="42514"/>
    <lineage>
        <taxon>Eukaryota</taxon>
        <taxon>Metazoa</taxon>
        <taxon>Chordata</taxon>
        <taxon>Craniata</taxon>
        <taxon>Vertebrata</taxon>
        <taxon>Euteleostomi</taxon>
        <taxon>Actinopterygii</taxon>
        <taxon>Neopterygii</taxon>
        <taxon>Teleostei</taxon>
        <taxon>Ostariophysi</taxon>
        <taxon>Characiformes</taxon>
        <taxon>Characoidei</taxon>
        <taxon>Pygocentrus</taxon>
    </lineage>
</organism>
<dbReference type="Proteomes" id="UP001501920">
    <property type="component" value="Chromosome 4"/>
</dbReference>
<evidence type="ECO:0000313" key="16">
    <source>
        <dbReference type="Proteomes" id="UP001501920"/>
    </source>
</evidence>
<feature type="transmembrane region" description="Helical" evidence="13">
    <location>
        <begin position="125"/>
        <end position="142"/>
    </location>
</feature>
<sequence>MKFLYRRRKSMMDVTLSQNGNMGNTSLCFEHHPNSCQQNVYPLAVRIVSYFVISVIVLLTLFGNLVVIIAITHFKQLHTPTNYLTLSLAVADLLVGGAVMPASMIRSVETCWYFGTLFCKIHTSLNFMLCNASLLNLVFISVERYYAVCHPLMYHSKMTPNTALFMITVCWSVAVAGGFIFPELSVQDIEANSDVFCEGACVVVMDIYLKIYLVAQRQSRLVHNALSQVNKSRGQPTINKKERKATKTLAIVMGAFMSFWAPFSIYILVITYYSSSGPPQLFDVFRWIAYSNSACNPVIYAFFYIIDNSSALMFVPSLCYLFNTIFYFFVYMGNRSLQLVFFFTVTTQNNFYCIYTFTAVLRSFNPVVNLHGTFSTHEGLD</sequence>
<evidence type="ECO:0000256" key="2">
    <source>
        <dbReference type="ARBA" id="ARBA00022475"/>
    </source>
</evidence>
<comment type="similarity">
    <text evidence="12">Belongs to the G-protein coupled receptor 1 family.</text>
</comment>
<evidence type="ECO:0000256" key="3">
    <source>
        <dbReference type="ARBA" id="ARBA00022692"/>
    </source>
</evidence>
<evidence type="ECO:0000313" key="15">
    <source>
        <dbReference type="Ensembl" id="ENSPNAP00000056433.1"/>
    </source>
</evidence>
<proteinExistence type="inferred from homology"/>
<dbReference type="GeneTree" id="ENSGT00950000182934"/>
<reference evidence="15 16" key="1">
    <citation type="submission" date="2020-10" db="EMBL/GenBank/DDBJ databases">
        <title>Pygocentrus nattereri (red-bellied piranha) genome, fPygNat1, primary haplotype.</title>
        <authorList>
            <person name="Myers G."/>
            <person name="Meyer A."/>
            <person name="Karagic N."/>
            <person name="Pippel M."/>
            <person name="Winkler S."/>
            <person name="Tracey A."/>
            <person name="Wood J."/>
            <person name="Formenti G."/>
            <person name="Howe K."/>
            <person name="Fedrigo O."/>
            <person name="Jarvis E.D."/>
        </authorList>
    </citation>
    <scope>NUCLEOTIDE SEQUENCE [LARGE SCALE GENOMIC DNA]</scope>
</reference>
<evidence type="ECO:0000256" key="4">
    <source>
        <dbReference type="ARBA" id="ARBA00022989"/>
    </source>
</evidence>
<dbReference type="AlphaFoldDB" id="A0AAR2JWI7"/>
<keyword evidence="5 12" id="KW-0297">G-protein coupled receptor</keyword>
<keyword evidence="9" id="KW-0325">Glycoprotein</keyword>
<keyword evidence="8 12" id="KW-0675">Receptor</keyword>
<dbReference type="GO" id="GO:0001594">
    <property type="term" value="F:trace-amine receptor activity"/>
    <property type="evidence" value="ECO:0007669"/>
    <property type="project" value="InterPro"/>
</dbReference>
<accession>A0AAR2JWI7</accession>
<dbReference type="InterPro" id="IPR017452">
    <property type="entry name" value="GPCR_Rhodpsn_7TM"/>
</dbReference>